<feature type="compositionally biased region" description="Polar residues" evidence="4">
    <location>
        <begin position="1187"/>
        <end position="1200"/>
    </location>
</feature>
<reference evidence="7 8" key="1">
    <citation type="journal article" date="2023" name="Sci. Data">
        <title>Genome assembly of the Korean intertidal mud-creeper Batillaria attramentaria.</title>
        <authorList>
            <person name="Patra A.K."/>
            <person name="Ho P.T."/>
            <person name="Jun S."/>
            <person name="Lee S.J."/>
            <person name="Kim Y."/>
            <person name="Won Y.J."/>
        </authorList>
    </citation>
    <scope>NUCLEOTIDE SEQUENCE [LARGE SCALE GENOMIC DNA]</scope>
    <source>
        <strain evidence="7">Wonlab-2016</strain>
    </source>
</reference>
<dbReference type="PROSITE" id="PS50294">
    <property type="entry name" value="WD_REPEATS_REGION"/>
    <property type="match status" value="1"/>
</dbReference>
<dbReference type="Proteomes" id="UP001519460">
    <property type="component" value="Unassembled WGS sequence"/>
</dbReference>
<evidence type="ECO:0000259" key="6">
    <source>
        <dbReference type="Pfam" id="PF23393"/>
    </source>
</evidence>
<feature type="domain" description="CFA20" evidence="5">
    <location>
        <begin position="221"/>
        <end position="269"/>
    </location>
</feature>
<dbReference type="InterPro" id="IPR015943">
    <property type="entry name" value="WD40/YVTN_repeat-like_dom_sf"/>
</dbReference>
<dbReference type="InterPro" id="IPR007714">
    <property type="entry name" value="CFA20_dom"/>
</dbReference>
<dbReference type="Pfam" id="PF00400">
    <property type="entry name" value="WD40"/>
    <property type="match status" value="2"/>
</dbReference>
<dbReference type="SMART" id="SM00320">
    <property type="entry name" value="WD40"/>
    <property type="match status" value="10"/>
</dbReference>
<dbReference type="GO" id="GO:0005929">
    <property type="term" value="C:cilium"/>
    <property type="evidence" value="ECO:0007669"/>
    <property type="project" value="UniProtKB-ARBA"/>
</dbReference>
<keyword evidence="8" id="KW-1185">Reference proteome</keyword>
<dbReference type="InterPro" id="IPR001680">
    <property type="entry name" value="WD40_rpt"/>
</dbReference>
<dbReference type="SUPFAM" id="SSF50978">
    <property type="entry name" value="WD40 repeat-like"/>
    <property type="match status" value="2"/>
</dbReference>
<accession>A0ABD0M946</accession>
<proteinExistence type="predicted"/>
<evidence type="ECO:0000256" key="2">
    <source>
        <dbReference type="ARBA" id="ARBA00022737"/>
    </source>
</evidence>
<evidence type="ECO:0000313" key="8">
    <source>
        <dbReference type="Proteomes" id="UP001519460"/>
    </source>
</evidence>
<evidence type="ECO:0008006" key="9">
    <source>
        <dbReference type="Google" id="ProtNLM"/>
    </source>
</evidence>
<dbReference type="Gene3D" id="2.130.10.10">
    <property type="entry name" value="YVTN repeat-like/Quinoprotein amine dehydrogenase"/>
    <property type="match status" value="3"/>
</dbReference>
<evidence type="ECO:0000256" key="4">
    <source>
        <dbReference type="SAM" id="MobiDB-lite"/>
    </source>
</evidence>
<dbReference type="Pfam" id="PF23393">
    <property type="entry name" value="Beta-prop_WDR90_POC16_2nd"/>
    <property type="match status" value="1"/>
</dbReference>
<evidence type="ECO:0000313" key="7">
    <source>
        <dbReference type="EMBL" id="KAK7508050.1"/>
    </source>
</evidence>
<dbReference type="InterPro" id="IPR050630">
    <property type="entry name" value="WD_repeat_EMAP"/>
</dbReference>
<keyword evidence="2" id="KW-0677">Repeat</keyword>
<comment type="caution">
    <text evidence="7">The sequence shown here is derived from an EMBL/GenBank/DDBJ whole genome shotgun (WGS) entry which is preliminary data.</text>
</comment>
<evidence type="ECO:0000256" key="3">
    <source>
        <dbReference type="PROSITE-ProRule" id="PRU00221"/>
    </source>
</evidence>
<feature type="repeat" description="WD" evidence="3">
    <location>
        <begin position="781"/>
        <end position="822"/>
    </location>
</feature>
<feature type="non-terminal residue" evidence="7">
    <location>
        <position position="1337"/>
    </location>
</feature>
<feature type="domain" description="CFA20" evidence="5">
    <location>
        <begin position="77"/>
        <end position="199"/>
    </location>
</feature>
<dbReference type="FunFam" id="2.130.10.10:FF:001417">
    <property type="entry name" value="WD repeat domain 90"/>
    <property type="match status" value="1"/>
</dbReference>
<feature type="region of interest" description="Disordered" evidence="4">
    <location>
        <begin position="1115"/>
        <end position="1136"/>
    </location>
</feature>
<gene>
    <name evidence="7" type="ORF">BaRGS_00001015</name>
</gene>
<organism evidence="7 8">
    <name type="scientific">Batillaria attramentaria</name>
    <dbReference type="NCBI Taxonomy" id="370345"/>
    <lineage>
        <taxon>Eukaryota</taxon>
        <taxon>Metazoa</taxon>
        <taxon>Spiralia</taxon>
        <taxon>Lophotrochozoa</taxon>
        <taxon>Mollusca</taxon>
        <taxon>Gastropoda</taxon>
        <taxon>Caenogastropoda</taxon>
        <taxon>Sorbeoconcha</taxon>
        <taxon>Cerithioidea</taxon>
        <taxon>Batillariidae</taxon>
        <taxon>Batillaria</taxon>
    </lineage>
</organism>
<dbReference type="PANTHER" id="PTHR13720:SF24">
    <property type="entry name" value="WD REPEAT-CONTAINING PROTEIN 90"/>
    <property type="match status" value="1"/>
</dbReference>
<dbReference type="PROSITE" id="PS50082">
    <property type="entry name" value="WD_REPEATS_2"/>
    <property type="match status" value="1"/>
</dbReference>
<sequence>MNAMQCGTQWNILTKQQVTLIIILSSPDMTQIQRRKVVPCTTRCDTTMNQFCSGRLSYTGDSHNFGSRVHTTASHGMWQQPHVNIFKHFNLTSWKKAAKEGEVTSLMDKTVKATVLKITGHVPAGNYIQLPRVGSHSQSLGLTGRYFYLLFRPIPSKYFVVHVDVVTTDSLVIRLSFSNLFKEFKSTSTWLQFPFLCNASKETVAFYTAVGAREHGGPAPPSTRWTVLCLDLSYILSVYLNRTYSHVKGMRLCANMFLKNVFTSDILYDPGVSLADAKKMGGGRHMAPLPREFGFPVQKGDSWHDIYDLIRFPPEGEKKPFDSIHYAVDEDNKDVEEDVEGRPRRIIAQTKNVSKCVSERVSMIHKLSAPKQVPKKQVVTKELPELDLDKLNEAHVHVYAHPLDPDEEMASVKPIGPKRLKEPSAAPVQRLKPKVVRDLTSLEPDPILKLKRIVGFGGGTFRDALWSGDRSTVIYPCHAVVVVMRVSNGHQRFFIGHTDKVSCLALNSNSTILASGQTGQMSVVRIWKFQSGECLSMCKTHAHSLFCLSFAQNGNILCGVGKDSHSKNFVVIWNTSLALKRREVSIMAKAHTDVDITRMIVAPFDELRMVSCGRDNVRLWRVKDGTLRSAPVNLGGEYHAMEFTDICFEVGFLTNRNPDDRLIYACCRSGHVFEIDYHKVAVHHVRRLLPIVGRMKNGSRPGAGLAITSISMNETFCATGSEDGYLRLWPLDFAHVYLEAEHEGAVTAVSLSSDGLKILAGTGTGNLGILDVSSRDYTTIMRSHTGRVLSAAIDPYRKHMATVSQDHSIRVWDAETLQQLYDFSAPEECPTNISYHPNCQIFCCGFESGSVRIFNVQSTCLVAEHNIHKGVVTGVLYSPNGEYLYSACSQGSLAAYSAESKGYPLLRILNNMVARGKRFGPDALAISSCGRKLAFVGPSDFTVTVVDSRHLSELIRVDVTNLSPEAVKDYVDTAVHVAFTPHNVGHLLVTTSNQRLLKLDETSGKLLAEVNGIHRVKCTALVSSHDGRYLVTAGDKVLKVWDYGMRYDINFQVFIGHSEEVSKVLYTPDHLGIISTGEAIYIWDNLALRPSTPPIEGRQPVRAAERARSIEELAHASPSSLEYPRHTPPQPIVPSLPSACVEDISAIQNEDDMDARTVDSQDDQPRRPKTVLDSSRAASHRSHQSDRGQQSLGNSFGSDKSSVKDVEDEHFVSIGGLYAVTKLGQLQAAKRTAFIKQSPHKPQPQSQTQTFLEKPLQKVSSVISAPENLLPKCHKHFKARSKQNAMAQRRYTAPPNQAGLHLNSVIGYNGRGRLFVYTSGSLVIIEDLTTGQQKHLQ</sequence>
<evidence type="ECO:0000259" key="5">
    <source>
        <dbReference type="Pfam" id="PF05018"/>
    </source>
</evidence>
<dbReference type="EMBL" id="JACVVK020000003">
    <property type="protein sequence ID" value="KAK7508050.1"/>
    <property type="molecule type" value="Genomic_DNA"/>
</dbReference>
<dbReference type="InterPro" id="IPR019775">
    <property type="entry name" value="WD40_repeat_CS"/>
</dbReference>
<name>A0ABD0M946_9CAEN</name>
<evidence type="ECO:0000256" key="1">
    <source>
        <dbReference type="ARBA" id="ARBA00022574"/>
    </source>
</evidence>
<dbReference type="PROSITE" id="PS00678">
    <property type="entry name" value="WD_REPEATS_1"/>
    <property type="match status" value="1"/>
</dbReference>
<dbReference type="PANTHER" id="PTHR13720">
    <property type="entry name" value="WD-40 REPEAT PROTEIN"/>
    <property type="match status" value="1"/>
</dbReference>
<dbReference type="InterPro" id="IPR055441">
    <property type="entry name" value="Beta-prop_WDR90_POC16_2nd"/>
</dbReference>
<dbReference type="InterPro" id="IPR036322">
    <property type="entry name" value="WD40_repeat_dom_sf"/>
</dbReference>
<feature type="region of interest" description="Disordered" evidence="4">
    <location>
        <begin position="1148"/>
        <end position="1202"/>
    </location>
</feature>
<keyword evidence="1 3" id="KW-0853">WD repeat</keyword>
<dbReference type="Pfam" id="PF05018">
    <property type="entry name" value="CFA20_dom"/>
    <property type="match status" value="2"/>
</dbReference>
<feature type="domain" description="WDR90/POC16 second beta-propeller" evidence="6">
    <location>
        <begin position="792"/>
        <end position="1084"/>
    </location>
</feature>
<feature type="compositionally biased region" description="Basic and acidic residues" evidence="4">
    <location>
        <begin position="1154"/>
        <end position="1166"/>
    </location>
</feature>
<protein>
    <recommendedName>
        <fullName evidence="9">WD repeat-containing protein 90</fullName>
    </recommendedName>
</protein>